<comment type="caution">
    <text evidence="1">The sequence shown here is derived from an EMBL/GenBank/DDBJ whole genome shotgun (WGS) entry which is preliminary data.</text>
</comment>
<reference evidence="1" key="1">
    <citation type="submission" date="2021-06" db="EMBL/GenBank/DDBJ databases">
        <authorList>
            <person name="Kallberg Y."/>
            <person name="Tangrot J."/>
            <person name="Rosling A."/>
        </authorList>
    </citation>
    <scope>NUCLEOTIDE SEQUENCE</scope>
    <source>
        <strain evidence="1">IL203A</strain>
    </source>
</reference>
<keyword evidence="2" id="KW-1185">Reference proteome</keyword>
<proteinExistence type="predicted"/>
<gene>
    <name evidence="1" type="ORF">DHETER_LOCUS10048</name>
</gene>
<accession>A0ACA9NN55</accession>
<protein>
    <submittedName>
        <fullName evidence="1">10379_t:CDS:1</fullName>
    </submittedName>
</protein>
<sequence>MGQCISQNQSEFRQSRNTLQARGEFLGSDLRVMFNNPVYSDIIITCKDGGVLYGSKLLLAARSDIFANMFLKSNNDKNATKNEDNISFPEFNSKTILMILEYLYMGNITMETLTLNNVVEAYFGAEYFLLPQLEDIVISFLDNALKCSADNTLAAKFLTQATEFMSPSKDDILYRTLHKCLIVTPLETVNFGILNQEGLQFILSPKGIEDEEFATSEYGVFRYILLWAANKISKDVVTHFESLLPTSDQAEHLDVLQLDRLRRAHEINHYKSKELYESIFPLVSPLLKCVDFKLIHPSILANIIEPLDFVPSEILIDAFRYQTKLPPGVGPKRNRGVVTAKPGNLKFQWDQYAHGPNIFVLENNTVLISRSKKSEFARTTLPIRGRDLYEWDIIIEEDCKCFWIGVCTERRFEVNYSNWLGGEIYGYTLGSNGSLAHNRGPNNEKSLKNSIIYGPKFGKNSCITVHLDMGNRTLSFSINGIKYGVAFTDLPREVYPAVSLKKPGKVRIGLHDKTISMAELNSYELVK</sequence>
<dbReference type="Proteomes" id="UP000789702">
    <property type="component" value="Unassembled WGS sequence"/>
</dbReference>
<organism evidence="1 2">
    <name type="scientific">Dentiscutata heterogama</name>
    <dbReference type="NCBI Taxonomy" id="1316150"/>
    <lineage>
        <taxon>Eukaryota</taxon>
        <taxon>Fungi</taxon>
        <taxon>Fungi incertae sedis</taxon>
        <taxon>Mucoromycota</taxon>
        <taxon>Glomeromycotina</taxon>
        <taxon>Glomeromycetes</taxon>
        <taxon>Diversisporales</taxon>
        <taxon>Gigasporaceae</taxon>
        <taxon>Dentiscutata</taxon>
    </lineage>
</organism>
<evidence type="ECO:0000313" key="1">
    <source>
        <dbReference type="EMBL" id="CAG8667832.1"/>
    </source>
</evidence>
<name>A0ACA9NN55_9GLOM</name>
<dbReference type="EMBL" id="CAJVPU010018763">
    <property type="protein sequence ID" value="CAG8667832.1"/>
    <property type="molecule type" value="Genomic_DNA"/>
</dbReference>
<evidence type="ECO:0000313" key="2">
    <source>
        <dbReference type="Proteomes" id="UP000789702"/>
    </source>
</evidence>